<sequence>MNSGEKLESTDTQTIERQPSLESSSPFDPHCSQNRRRKRSKPGRPPSKTGTTLPERSNTQPQSYSAQPESSTTPIESIATTSTPPTRRPSYRKTPAFTSSAPKITRPCTECGKRFWSWKALFGHMRCHPERQWRGINPPPHLIRNPPPTPPPPPPPLSLEEQDIARCLVMMSNDDENENNELSLSLSLAPPPEPVDHSRFECSSCKRVFASHQALGGHRASHKNVKGCFAKGEGEDTEELRGEVERKLGKEEETERRRLSKEEEREEMERRRRRLGKEEDREEIFRSMGKEEGRENMERKRKEVGLALVHHCDVCNRVFSTDQAFGGHKRCHWSGEEQLLERQTSGEMGFDLNMPVPLEEHGSSSYGVVLDLRLGLEEPMRENLVEPTGENFRLGIEDQRRENLVQPTRENFRLGLEKAKRENLVQPTRENFRLGIGGIKRENLGQEEAGKDWLVL</sequence>
<dbReference type="AlphaFoldDB" id="W1NK06"/>
<feature type="domain" description="C2H2-type" evidence="3">
    <location>
        <begin position="200"/>
        <end position="227"/>
    </location>
</feature>
<reference evidence="5" key="1">
    <citation type="journal article" date="2013" name="Science">
        <title>The Amborella genome and the evolution of flowering plants.</title>
        <authorList>
            <consortium name="Amborella Genome Project"/>
        </authorList>
    </citation>
    <scope>NUCLEOTIDE SEQUENCE [LARGE SCALE GENOMIC DNA]</scope>
</reference>
<dbReference type="InterPro" id="IPR013087">
    <property type="entry name" value="Znf_C2H2_type"/>
</dbReference>
<keyword evidence="1" id="KW-0863">Zinc-finger</keyword>
<evidence type="ECO:0000259" key="3">
    <source>
        <dbReference type="PROSITE" id="PS50157"/>
    </source>
</evidence>
<feature type="compositionally biased region" description="Polar residues" evidence="2">
    <location>
        <begin position="10"/>
        <end position="26"/>
    </location>
</feature>
<gene>
    <name evidence="4" type="ORF">AMTR_s00001p00024970</name>
</gene>
<dbReference type="Pfam" id="PF13912">
    <property type="entry name" value="zf-C2H2_6"/>
    <property type="match status" value="3"/>
</dbReference>
<feature type="compositionally biased region" description="Polar residues" evidence="2">
    <location>
        <begin position="49"/>
        <end position="79"/>
    </location>
</feature>
<dbReference type="OrthoDB" id="6077919at2759"/>
<dbReference type="STRING" id="13333.W1NK06"/>
<dbReference type="InterPro" id="IPR036236">
    <property type="entry name" value="Znf_C2H2_sf"/>
</dbReference>
<dbReference type="GO" id="GO:0008270">
    <property type="term" value="F:zinc ion binding"/>
    <property type="evidence" value="ECO:0007669"/>
    <property type="project" value="UniProtKB-KW"/>
</dbReference>
<name>W1NK06_AMBTC</name>
<dbReference type="SMART" id="SM00355">
    <property type="entry name" value="ZnF_C2H2"/>
    <property type="match status" value="3"/>
</dbReference>
<dbReference type="eggNOG" id="KOG1721">
    <property type="taxonomic scope" value="Eukaryota"/>
</dbReference>
<feature type="region of interest" description="Disordered" evidence="2">
    <location>
        <begin position="1"/>
        <end position="104"/>
    </location>
</feature>
<dbReference type="SUPFAM" id="SSF57667">
    <property type="entry name" value="beta-beta-alpha zinc fingers"/>
    <property type="match status" value="1"/>
</dbReference>
<dbReference type="HOGENOM" id="CLU_600440_0_0_1"/>
<dbReference type="PROSITE" id="PS00028">
    <property type="entry name" value="ZINC_FINGER_C2H2_1"/>
    <property type="match status" value="3"/>
</dbReference>
<dbReference type="Gramene" id="ERM96132">
    <property type="protein sequence ID" value="ERM96132"/>
    <property type="gene ID" value="AMTR_s00001p00024970"/>
</dbReference>
<feature type="compositionally biased region" description="Basic residues" evidence="2">
    <location>
        <begin position="33"/>
        <end position="42"/>
    </location>
</feature>
<dbReference type="OMA" id="RQVGCLD"/>
<evidence type="ECO:0000256" key="1">
    <source>
        <dbReference type="PROSITE-ProRule" id="PRU00042"/>
    </source>
</evidence>
<dbReference type="PROSITE" id="PS50157">
    <property type="entry name" value="ZINC_FINGER_C2H2_2"/>
    <property type="match status" value="3"/>
</dbReference>
<organism evidence="4 5">
    <name type="scientific">Amborella trichopoda</name>
    <dbReference type="NCBI Taxonomy" id="13333"/>
    <lineage>
        <taxon>Eukaryota</taxon>
        <taxon>Viridiplantae</taxon>
        <taxon>Streptophyta</taxon>
        <taxon>Embryophyta</taxon>
        <taxon>Tracheophyta</taxon>
        <taxon>Spermatophyta</taxon>
        <taxon>Magnoliopsida</taxon>
        <taxon>Amborellales</taxon>
        <taxon>Amborellaceae</taxon>
        <taxon>Amborella</taxon>
    </lineage>
</organism>
<protein>
    <recommendedName>
        <fullName evidence="3">C2H2-type domain-containing protein</fullName>
    </recommendedName>
</protein>
<evidence type="ECO:0000313" key="5">
    <source>
        <dbReference type="Proteomes" id="UP000017836"/>
    </source>
</evidence>
<proteinExistence type="predicted"/>
<evidence type="ECO:0000313" key="4">
    <source>
        <dbReference type="EMBL" id="ERM96132.1"/>
    </source>
</evidence>
<feature type="region of interest" description="Disordered" evidence="2">
    <location>
        <begin position="233"/>
        <end position="280"/>
    </location>
</feature>
<dbReference type="EMBL" id="KI397142">
    <property type="protein sequence ID" value="ERM96132.1"/>
    <property type="molecule type" value="Genomic_DNA"/>
</dbReference>
<accession>W1NK06</accession>
<keyword evidence="1" id="KW-0862">Zinc</keyword>
<dbReference type="PANTHER" id="PTHR47591:SF1">
    <property type="entry name" value="ZINC FINGER PROTEIN ZAT2-RELATED"/>
    <property type="match status" value="1"/>
</dbReference>
<feature type="domain" description="C2H2-type" evidence="3">
    <location>
        <begin position="106"/>
        <end position="133"/>
    </location>
</feature>
<feature type="domain" description="C2H2-type" evidence="3">
    <location>
        <begin position="310"/>
        <end position="337"/>
    </location>
</feature>
<dbReference type="PANTHER" id="PTHR47591">
    <property type="entry name" value="ZINC FINGER PROTEIN ZAT2-RELATED"/>
    <property type="match status" value="1"/>
</dbReference>
<dbReference type="Proteomes" id="UP000017836">
    <property type="component" value="Unassembled WGS sequence"/>
</dbReference>
<keyword evidence="5" id="KW-1185">Reference proteome</keyword>
<keyword evidence="1" id="KW-0479">Metal-binding</keyword>
<feature type="compositionally biased region" description="Basic and acidic residues" evidence="2">
    <location>
        <begin position="239"/>
        <end position="280"/>
    </location>
</feature>
<evidence type="ECO:0000256" key="2">
    <source>
        <dbReference type="SAM" id="MobiDB-lite"/>
    </source>
</evidence>